<protein>
    <submittedName>
        <fullName evidence="2">Uncharacterized protein</fullName>
    </submittedName>
</protein>
<comment type="caution">
    <text evidence="2">The sequence shown here is derived from an EMBL/GenBank/DDBJ whole genome shotgun (WGS) entry which is preliminary data.</text>
</comment>
<name>A0AA88GHL4_NAELO</name>
<dbReference type="Proteomes" id="UP000816034">
    <property type="component" value="Unassembled WGS sequence"/>
</dbReference>
<dbReference type="RefSeq" id="XP_044544573.1">
    <property type="nucleotide sequence ID" value="XM_044685521.1"/>
</dbReference>
<accession>A0AA88GHL4</accession>
<dbReference type="EMBL" id="PYSW02000039">
    <property type="protein sequence ID" value="KAG2375399.1"/>
    <property type="molecule type" value="Genomic_DNA"/>
</dbReference>
<gene>
    <name evidence="2" type="ORF">C9374_010022</name>
</gene>
<sequence>MSTSSKMTTSLVFLFALLLCLASNAFCVTYKDIIQQATGYKIAPRTFDGTLKTPGTPGVSNWHIAQWKNAYELGAFNNQYSVSNPSSRVVYTPSNNTLELALNGNLLGCGVAIQGHHNTLQ</sequence>
<dbReference type="AlphaFoldDB" id="A0AA88GHL4"/>
<feature type="chain" id="PRO_5041680805" evidence="1">
    <location>
        <begin position="28"/>
        <end position="121"/>
    </location>
</feature>
<keyword evidence="3" id="KW-1185">Reference proteome</keyword>
<organism evidence="2 3">
    <name type="scientific">Naegleria lovaniensis</name>
    <name type="common">Amoeba</name>
    <dbReference type="NCBI Taxonomy" id="51637"/>
    <lineage>
        <taxon>Eukaryota</taxon>
        <taxon>Discoba</taxon>
        <taxon>Heterolobosea</taxon>
        <taxon>Tetramitia</taxon>
        <taxon>Eutetramitia</taxon>
        <taxon>Vahlkampfiidae</taxon>
        <taxon>Naegleria</taxon>
    </lineage>
</organism>
<dbReference type="GeneID" id="68102476"/>
<keyword evidence="1" id="KW-0732">Signal</keyword>
<evidence type="ECO:0000256" key="1">
    <source>
        <dbReference type="SAM" id="SignalP"/>
    </source>
</evidence>
<evidence type="ECO:0000313" key="2">
    <source>
        <dbReference type="EMBL" id="KAG2375399.1"/>
    </source>
</evidence>
<proteinExistence type="predicted"/>
<reference evidence="2 3" key="1">
    <citation type="journal article" date="2018" name="BMC Genomics">
        <title>The genome of Naegleria lovaniensis, the basis for a comparative approach to unravel pathogenicity factors of the human pathogenic amoeba N. fowleri.</title>
        <authorList>
            <person name="Liechti N."/>
            <person name="Schurch N."/>
            <person name="Bruggmann R."/>
            <person name="Wittwer M."/>
        </authorList>
    </citation>
    <scope>NUCLEOTIDE SEQUENCE [LARGE SCALE GENOMIC DNA]</scope>
    <source>
        <strain evidence="2 3">ATCC 30569</strain>
    </source>
</reference>
<evidence type="ECO:0000313" key="3">
    <source>
        <dbReference type="Proteomes" id="UP000816034"/>
    </source>
</evidence>
<feature type="signal peptide" evidence="1">
    <location>
        <begin position="1"/>
        <end position="27"/>
    </location>
</feature>